<keyword evidence="9" id="KW-1185">Reference proteome</keyword>
<dbReference type="GO" id="GO:0005634">
    <property type="term" value="C:nucleus"/>
    <property type="evidence" value="ECO:0007669"/>
    <property type="project" value="TreeGrafter"/>
</dbReference>
<comment type="function">
    <text evidence="6">Phosphorylates Ins(1,3,4,5,6)P5 at position 2 to form Ins(1,2,3,4,5,6)P6 (InsP6 or phytate).</text>
</comment>
<feature type="compositionally biased region" description="Polar residues" evidence="7">
    <location>
        <begin position="1"/>
        <end position="13"/>
    </location>
</feature>
<name>A0A834SS51_9FABA</name>
<comment type="domain">
    <text evidence="6">The EXKPK motif is conserved in inositol-pentakisphosphate 2-kinases of both family 1 and 2.</text>
</comment>
<organism evidence="8 9">
    <name type="scientific">Senna tora</name>
    <dbReference type="NCBI Taxonomy" id="362788"/>
    <lineage>
        <taxon>Eukaryota</taxon>
        <taxon>Viridiplantae</taxon>
        <taxon>Streptophyta</taxon>
        <taxon>Embryophyta</taxon>
        <taxon>Tracheophyta</taxon>
        <taxon>Spermatophyta</taxon>
        <taxon>Magnoliopsida</taxon>
        <taxon>eudicotyledons</taxon>
        <taxon>Gunneridae</taxon>
        <taxon>Pentapetalae</taxon>
        <taxon>rosids</taxon>
        <taxon>fabids</taxon>
        <taxon>Fabales</taxon>
        <taxon>Fabaceae</taxon>
        <taxon>Caesalpinioideae</taxon>
        <taxon>Cassia clade</taxon>
        <taxon>Senna</taxon>
    </lineage>
</organism>
<dbReference type="GO" id="GO:0032958">
    <property type="term" value="P:inositol phosphate biosynthetic process"/>
    <property type="evidence" value="ECO:0007669"/>
    <property type="project" value="TreeGrafter"/>
</dbReference>
<evidence type="ECO:0000256" key="5">
    <source>
        <dbReference type="ARBA" id="ARBA00022840"/>
    </source>
</evidence>
<evidence type="ECO:0000256" key="1">
    <source>
        <dbReference type="ARBA" id="ARBA00012023"/>
    </source>
</evidence>
<comment type="catalytic activity">
    <reaction evidence="6">
        <text>1D-myo-inositol 1,3,4,5,6-pentakisphosphate + ATP = 1D-myo-inositol hexakisphosphate + ADP + H(+)</text>
        <dbReference type="Rhea" id="RHEA:20313"/>
        <dbReference type="ChEBI" id="CHEBI:15378"/>
        <dbReference type="ChEBI" id="CHEBI:30616"/>
        <dbReference type="ChEBI" id="CHEBI:57733"/>
        <dbReference type="ChEBI" id="CHEBI:58130"/>
        <dbReference type="ChEBI" id="CHEBI:456216"/>
        <dbReference type="EC" id="2.7.1.158"/>
    </reaction>
</comment>
<dbReference type="Gene3D" id="3.30.200.110">
    <property type="entry name" value="Inositol-pentakisphosphate 2-kinase, N-lobe"/>
    <property type="match status" value="1"/>
</dbReference>
<dbReference type="OrthoDB" id="272370at2759"/>
<dbReference type="InterPro" id="IPR043001">
    <property type="entry name" value="IP5_2-K_N_lobe"/>
</dbReference>
<dbReference type="GO" id="GO:0005524">
    <property type="term" value="F:ATP binding"/>
    <property type="evidence" value="ECO:0007669"/>
    <property type="project" value="UniProtKB-KW"/>
</dbReference>
<dbReference type="GO" id="GO:0035299">
    <property type="term" value="F:inositol-1,3,4,5,6-pentakisphosphate 2-kinase activity"/>
    <property type="evidence" value="ECO:0007669"/>
    <property type="project" value="UniProtKB-EC"/>
</dbReference>
<evidence type="ECO:0000313" key="9">
    <source>
        <dbReference type="Proteomes" id="UP000634136"/>
    </source>
</evidence>
<dbReference type="EMBL" id="JAAIUW010000012">
    <property type="protein sequence ID" value="KAF7806537.1"/>
    <property type="molecule type" value="Genomic_DNA"/>
</dbReference>
<evidence type="ECO:0000256" key="4">
    <source>
        <dbReference type="ARBA" id="ARBA00022777"/>
    </source>
</evidence>
<protein>
    <recommendedName>
        <fullName evidence="1 6">Inositol-pentakisphosphate 2-kinase</fullName>
        <ecNumber evidence="1 6">2.7.1.158</ecNumber>
    </recommendedName>
</protein>
<dbReference type="EC" id="2.7.1.158" evidence="1 6"/>
<evidence type="ECO:0000256" key="7">
    <source>
        <dbReference type="SAM" id="MobiDB-lite"/>
    </source>
</evidence>
<dbReference type="PANTHER" id="PTHR14456:SF2">
    <property type="entry name" value="INOSITOL-PENTAKISPHOSPHATE 2-KINASE"/>
    <property type="match status" value="1"/>
</dbReference>
<sequence length="463" mass="51635">MPSSNREPPSNTPFGGREPPSNPIYVESPRTTFNQPRLDWQLQKNLSKSLSSLSPKLLSFKCVALGVDDAADWVYRGEGAANIVLAYSGSSPSLIGKVMRLRKTPTKSGSHKLKSSKALTEHERLLWKDVVELVSSSNKEGAEQLYVQHVMKPLLGSKNVDAGMNVLVSGEFLESVEKRCNRQRPTWRVDAAQVDKNFNSVLLMSDHSLFPHGNLEAAPCISIEIKPKCGFLPLSRFISDETAIKRSITRFKMHQALKLHQGEIAELSQYNPLDLFSGSKERIQKAIKDLFATPQNNFRVFFNGSLIFGGLGGGAPATSCQIAKAFDNALKFVIQADDGLYTEKLLNLVAETLHKSGVLDQLLEVQKLDHIDIEGAIHAYYNIISQPCLVCRELSEEQSKRYTSLHSASLEESLRTVKNYLIAATVKDCSLIVCFRPRKEGYSESVCNRIYFESTKQTFDFKV</sequence>
<dbReference type="InterPro" id="IPR009286">
    <property type="entry name" value="Ins_P5_2-kin"/>
</dbReference>
<evidence type="ECO:0000256" key="2">
    <source>
        <dbReference type="ARBA" id="ARBA00022679"/>
    </source>
</evidence>
<comment type="caution">
    <text evidence="8">The sequence shown here is derived from an EMBL/GenBank/DDBJ whole genome shotgun (WGS) entry which is preliminary data.</text>
</comment>
<evidence type="ECO:0000256" key="6">
    <source>
        <dbReference type="RuleBase" id="RU364126"/>
    </source>
</evidence>
<keyword evidence="3 6" id="KW-0547">Nucleotide-binding</keyword>
<evidence type="ECO:0000256" key="3">
    <source>
        <dbReference type="ARBA" id="ARBA00022741"/>
    </source>
</evidence>
<keyword evidence="5 6" id="KW-0067">ATP-binding</keyword>
<gene>
    <name evidence="8" type="ORF">G2W53_038698</name>
</gene>
<keyword evidence="2 6" id="KW-0808">Transferase</keyword>
<keyword evidence="4 6" id="KW-0418">Kinase</keyword>
<feature type="region of interest" description="Disordered" evidence="7">
    <location>
        <begin position="1"/>
        <end position="29"/>
    </location>
</feature>
<dbReference type="AlphaFoldDB" id="A0A834SS51"/>
<accession>A0A834SS51</accession>
<dbReference type="Proteomes" id="UP000634136">
    <property type="component" value="Unassembled WGS sequence"/>
</dbReference>
<dbReference type="Pfam" id="PF06090">
    <property type="entry name" value="Ins_P5_2-kin"/>
    <property type="match status" value="1"/>
</dbReference>
<proteinExistence type="predicted"/>
<dbReference type="PANTHER" id="PTHR14456">
    <property type="entry name" value="INOSITOL POLYPHOSPHATE KINASE 1"/>
    <property type="match status" value="1"/>
</dbReference>
<evidence type="ECO:0000313" key="8">
    <source>
        <dbReference type="EMBL" id="KAF7806537.1"/>
    </source>
</evidence>
<reference evidence="8" key="1">
    <citation type="submission" date="2020-09" db="EMBL/GenBank/DDBJ databases">
        <title>Genome-Enabled Discovery of Anthraquinone Biosynthesis in Senna tora.</title>
        <authorList>
            <person name="Kang S.-H."/>
            <person name="Pandey R.P."/>
            <person name="Lee C.-M."/>
            <person name="Sim J.-S."/>
            <person name="Jeong J.-T."/>
            <person name="Choi B.-S."/>
            <person name="Jung M."/>
            <person name="Ginzburg D."/>
            <person name="Zhao K."/>
            <person name="Won S.Y."/>
            <person name="Oh T.-J."/>
            <person name="Yu Y."/>
            <person name="Kim N.-H."/>
            <person name="Lee O.R."/>
            <person name="Lee T.-H."/>
            <person name="Bashyal P."/>
            <person name="Kim T.-S."/>
            <person name="Lee W.-H."/>
            <person name="Kawkins C."/>
            <person name="Kim C.-K."/>
            <person name="Kim J.S."/>
            <person name="Ahn B.O."/>
            <person name="Rhee S.Y."/>
            <person name="Sohng J.K."/>
        </authorList>
    </citation>
    <scope>NUCLEOTIDE SEQUENCE</scope>
    <source>
        <tissue evidence="8">Leaf</tissue>
    </source>
</reference>